<evidence type="ECO:0000313" key="3">
    <source>
        <dbReference type="Proteomes" id="UP000027135"/>
    </source>
</evidence>
<feature type="region of interest" description="Disordered" evidence="1">
    <location>
        <begin position="29"/>
        <end position="114"/>
    </location>
</feature>
<gene>
    <name evidence="2" type="ORF">L798_00411</name>
</gene>
<accession>A0A067QKI9</accession>
<protein>
    <submittedName>
        <fullName evidence="2">Uncharacterized protein</fullName>
    </submittedName>
</protein>
<feature type="compositionally biased region" description="Basic and acidic residues" evidence="1">
    <location>
        <begin position="65"/>
        <end position="85"/>
    </location>
</feature>
<keyword evidence="3" id="KW-1185">Reference proteome</keyword>
<sequence>MYSHELQTCDWPRNVGCGAEGESATISTVRVTDPRTRHTTPTGSSSRTLPVSRGQQQQQEQQQQQRREQQQQRQQQEEIAKHQLYADDLGPAEEVESDRQQRVYRGQPSTVGQVARDRDGLRHQVTNAIPVPSGRVASGEKIGVISFGSQQQQQYRSVYNQIAMLLLLLGHITQMPLPKQKQS</sequence>
<dbReference type="Proteomes" id="UP000027135">
    <property type="component" value="Unassembled WGS sequence"/>
</dbReference>
<dbReference type="EMBL" id="KK853231">
    <property type="protein sequence ID" value="KDR09618.1"/>
    <property type="molecule type" value="Genomic_DNA"/>
</dbReference>
<dbReference type="AlphaFoldDB" id="A0A067QKI9"/>
<name>A0A067QKI9_ZOONE</name>
<reference evidence="2 3" key="1">
    <citation type="journal article" date="2014" name="Nat. Commun.">
        <title>Molecular traces of alternative social organization in a termite genome.</title>
        <authorList>
            <person name="Terrapon N."/>
            <person name="Li C."/>
            <person name="Robertson H.M."/>
            <person name="Ji L."/>
            <person name="Meng X."/>
            <person name="Booth W."/>
            <person name="Chen Z."/>
            <person name="Childers C.P."/>
            <person name="Glastad K.M."/>
            <person name="Gokhale K."/>
            <person name="Gowin J."/>
            <person name="Gronenberg W."/>
            <person name="Hermansen R.A."/>
            <person name="Hu H."/>
            <person name="Hunt B.G."/>
            <person name="Huylmans A.K."/>
            <person name="Khalil S.M."/>
            <person name="Mitchell R.D."/>
            <person name="Munoz-Torres M.C."/>
            <person name="Mustard J.A."/>
            <person name="Pan H."/>
            <person name="Reese J.T."/>
            <person name="Scharf M.E."/>
            <person name="Sun F."/>
            <person name="Vogel H."/>
            <person name="Xiao J."/>
            <person name="Yang W."/>
            <person name="Yang Z."/>
            <person name="Yang Z."/>
            <person name="Zhou J."/>
            <person name="Zhu J."/>
            <person name="Brent C.S."/>
            <person name="Elsik C.G."/>
            <person name="Goodisman M.A."/>
            <person name="Liberles D.A."/>
            <person name="Roe R.M."/>
            <person name="Vargo E.L."/>
            <person name="Vilcinskas A."/>
            <person name="Wang J."/>
            <person name="Bornberg-Bauer E."/>
            <person name="Korb J."/>
            <person name="Zhang G."/>
            <person name="Liebig J."/>
        </authorList>
    </citation>
    <scope>NUCLEOTIDE SEQUENCE [LARGE SCALE GENOMIC DNA]</scope>
    <source>
        <tissue evidence="2">Whole organism</tissue>
    </source>
</reference>
<feature type="compositionally biased region" description="Low complexity" evidence="1">
    <location>
        <begin position="55"/>
        <end position="64"/>
    </location>
</feature>
<feature type="compositionally biased region" description="Polar residues" evidence="1">
    <location>
        <begin position="39"/>
        <end position="49"/>
    </location>
</feature>
<organism evidence="2 3">
    <name type="scientific">Zootermopsis nevadensis</name>
    <name type="common">Dampwood termite</name>
    <dbReference type="NCBI Taxonomy" id="136037"/>
    <lineage>
        <taxon>Eukaryota</taxon>
        <taxon>Metazoa</taxon>
        <taxon>Ecdysozoa</taxon>
        <taxon>Arthropoda</taxon>
        <taxon>Hexapoda</taxon>
        <taxon>Insecta</taxon>
        <taxon>Pterygota</taxon>
        <taxon>Neoptera</taxon>
        <taxon>Polyneoptera</taxon>
        <taxon>Dictyoptera</taxon>
        <taxon>Blattodea</taxon>
        <taxon>Blattoidea</taxon>
        <taxon>Termitoidae</taxon>
        <taxon>Termopsidae</taxon>
        <taxon>Zootermopsis</taxon>
    </lineage>
</organism>
<dbReference type="STRING" id="136037.A0A067QKI9"/>
<dbReference type="InParanoid" id="A0A067QKI9"/>
<evidence type="ECO:0000256" key="1">
    <source>
        <dbReference type="SAM" id="MobiDB-lite"/>
    </source>
</evidence>
<proteinExistence type="predicted"/>
<evidence type="ECO:0000313" key="2">
    <source>
        <dbReference type="EMBL" id="KDR09618.1"/>
    </source>
</evidence>